<feature type="compositionally biased region" description="Polar residues" evidence="8">
    <location>
        <begin position="866"/>
        <end position="880"/>
    </location>
</feature>
<evidence type="ECO:0000256" key="4">
    <source>
        <dbReference type="ARBA" id="ARBA00022490"/>
    </source>
</evidence>
<dbReference type="GeneID" id="81592644"/>
<feature type="compositionally biased region" description="Polar residues" evidence="8">
    <location>
        <begin position="1011"/>
        <end position="1029"/>
    </location>
</feature>
<feature type="region of interest" description="Disordered" evidence="8">
    <location>
        <begin position="537"/>
        <end position="585"/>
    </location>
</feature>
<accession>A0AAD6DM92</accession>
<feature type="compositionally biased region" description="Acidic residues" evidence="8">
    <location>
        <begin position="550"/>
        <end position="580"/>
    </location>
</feature>
<evidence type="ECO:0000256" key="7">
    <source>
        <dbReference type="RuleBase" id="RU049441"/>
    </source>
</evidence>
<evidence type="ECO:0000256" key="3">
    <source>
        <dbReference type="ARBA" id="ARBA00020733"/>
    </source>
</evidence>
<evidence type="ECO:0000313" key="9">
    <source>
        <dbReference type="EMBL" id="KAJ5588670.1"/>
    </source>
</evidence>
<feature type="region of interest" description="Disordered" evidence="8">
    <location>
        <begin position="626"/>
        <end position="1054"/>
    </location>
</feature>
<dbReference type="InterPro" id="IPR025279">
    <property type="entry name" value="NST1"/>
</dbReference>
<feature type="region of interest" description="Disordered" evidence="8">
    <location>
        <begin position="1231"/>
        <end position="1316"/>
    </location>
</feature>
<dbReference type="CDD" id="cd22265">
    <property type="entry name" value="UDM1_RNF168"/>
    <property type="match status" value="1"/>
</dbReference>
<dbReference type="EMBL" id="JAQJAE010000006">
    <property type="protein sequence ID" value="KAJ5588670.1"/>
    <property type="molecule type" value="Genomic_DNA"/>
</dbReference>
<feature type="compositionally biased region" description="Low complexity" evidence="8">
    <location>
        <begin position="846"/>
        <end position="860"/>
    </location>
</feature>
<keyword evidence="10" id="KW-1185">Reference proteome</keyword>
<feature type="compositionally biased region" description="Polar residues" evidence="8">
    <location>
        <begin position="1078"/>
        <end position="1087"/>
    </location>
</feature>
<comment type="subcellular location">
    <subcellularLocation>
        <location evidence="1 7">Cytoplasm</location>
    </subcellularLocation>
</comment>
<dbReference type="Pfam" id="PF13945">
    <property type="entry name" value="NST1"/>
    <property type="match status" value="1"/>
</dbReference>
<comment type="similarity">
    <text evidence="2 7">Belongs to the NST1 family.</text>
</comment>
<feature type="compositionally biased region" description="Basic and acidic residues" evidence="8">
    <location>
        <begin position="654"/>
        <end position="795"/>
    </location>
</feature>
<comment type="caution">
    <text evidence="9">The sequence shown here is derived from an EMBL/GenBank/DDBJ whole genome shotgun (WGS) entry which is preliminary data.</text>
</comment>
<evidence type="ECO:0000256" key="6">
    <source>
        <dbReference type="ARBA" id="ARBA00023054"/>
    </source>
</evidence>
<evidence type="ECO:0000256" key="2">
    <source>
        <dbReference type="ARBA" id="ARBA00007112"/>
    </source>
</evidence>
<feature type="compositionally biased region" description="Polar residues" evidence="8">
    <location>
        <begin position="1102"/>
        <end position="1111"/>
    </location>
</feature>
<dbReference type="RefSeq" id="XP_056747689.1">
    <property type="nucleotide sequence ID" value="XM_056902402.1"/>
</dbReference>
<dbReference type="Proteomes" id="UP001213799">
    <property type="component" value="Unassembled WGS sequence"/>
</dbReference>
<feature type="region of interest" description="Disordered" evidence="8">
    <location>
        <begin position="1073"/>
        <end position="1111"/>
    </location>
</feature>
<evidence type="ECO:0000256" key="1">
    <source>
        <dbReference type="ARBA" id="ARBA00004496"/>
    </source>
</evidence>
<feature type="compositionally biased region" description="Basic and acidic residues" evidence="8">
    <location>
        <begin position="209"/>
        <end position="218"/>
    </location>
</feature>
<reference evidence="9" key="2">
    <citation type="submission" date="2023-01" db="EMBL/GenBank/DDBJ databases">
        <authorList>
            <person name="Petersen C."/>
        </authorList>
    </citation>
    <scope>NUCLEOTIDE SEQUENCE</scope>
    <source>
        <strain evidence="9">IBT 12815</strain>
    </source>
</reference>
<feature type="region of interest" description="Disordered" evidence="8">
    <location>
        <begin position="391"/>
        <end position="476"/>
    </location>
</feature>
<name>A0AAD6DM92_9EURO</name>
<feature type="compositionally biased region" description="Acidic residues" evidence="8">
    <location>
        <begin position="431"/>
        <end position="476"/>
    </location>
</feature>
<gene>
    <name evidence="9" type="ORF">N7537_011348</name>
</gene>
<feature type="compositionally biased region" description="Polar residues" evidence="8">
    <location>
        <begin position="269"/>
        <end position="280"/>
    </location>
</feature>
<comment type="function">
    <text evidence="7">May act as a negative regulator of salt tolerance.</text>
</comment>
<feature type="compositionally biased region" description="Basic and acidic residues" evidence="8">
    <location>
        <begin position="634"/>
        <end position="644"/>
    </location>
</feature>
<feature type="region of interest" description="Disordered" evidence="8">
    <location>
        <begin position="209"/>
        <end position="293"/>
    </location>
</feature>
<feature type="compositionally biased region" description="Basic residues" evidence="8">
    <location>
        <begin position="164"/>
        <end position="174"/>
    </location>
</feature>
<keyword evidence="6 7" id="KW-0175">Coiled coil</keyword>
<protein>
    <recommendedName>
        <fullName evidence="3 7">Stress response protein NST1</fullName>
    </recommendedName>
</protein>
<keyword evidence="5 7" id="KW-0346">Stress response</keyword>
<evidence type="ECO:0000313" key="10">
    <source>
        <dbReference type="Proteomes" id="UP001213799"/>
    </source>
</evidence>
<feature type="compositionally biased region" description="Low complexity" evidence="8">
    <location>
        <begin position="149"/>
        <end position="160"/>
    </location>
</feature>
<evidence type="ECO:0000256" key="5">
    <source>
        <dbReference type="ARBA" id="ARBA00023016"/>
    </source>
</evidence>
<keyword evidence="4 7" id="KW-0963">Cytoplasm</keyword>
<sequence length="1316" mass="146014">QKAGKPITPSIHWRSISRTFCAHSALISSKVVAPDSNSLFVFLRWFASAPGANPKRRHVVTRRDHCLSTPLLPCPYPISPLTFATTEVSSKQITKNAIDSLCVNTPRGIIPYAAEAVPTAYFTSTMATHMSATPLPATNGDTHARGPQGTTSTGSTATSAPSVNRKKQKRRQKQAARLAAEHPDAYASGDADLLATDEQRSYDEDHEYDLDNHHHTASGDHYGYASPEHPRGPLTMNGPDDHHTALGETSKRKKNRKARSDSQNHADRSSTPLSTPSATFSHPPRPPQSLPYISRFTGKPMKNSSIWNQSTLEERENIRTFWFELGEEERRQLVKVEKDAVLKKMKEQQKHSCSCTVCGRKRTAIEEELEVLYDAYYEELEQYANNNQGAFDEGAPIIPPPRLYQPPLRSPGQHTRTHGQFHPSRSRVQELPEDNDEDLEEDYDEEEEEDDEEEDEDEEEEDDEELYSDEDLEDDEARAARADFFAFGNSLTVKDGILTVADDLLKNDGKHFIDMMEQLAERRMQREEDTQYGIAAAHQSFHGHNHGPLDDEDYDDEEDDEDYDSQEEEEFDEDEMDAMTEEQRMQEGRRMFQIFAARMFEQRVMTAYREKVAEQRQKQLIDELLQEETLNEQRNAKKAREAQKKKDKKRLQRQAKEEEKARRDAEKAAEEAAAKAVQEKKLEEQRLKREEQRKKRDAERKAQEEERARKEAEKQRRLKEERERQAEAERKQREHKEEKKKREDAKRKEKEEREAFEKRTREERERKTREDQARKDRDAAREQEIRDRSGKREQVRTSPPHTLPGVIPYNLQSQAPPGFLQSPHYPMATPIVPKVSTPGRPRQQSHHGSSTSSPHSQPNSADSSHHPSISPRSMGHQQSGAPFGARQGYQQPPLHHPQPSAPLSPLGRTNPSAFSSLGGLPFNPPGIPGMGPRSTHPPESMYSSNAGMMNPLRSFNGSGGIPVPPGMNGVRPMPPSRAFPDPGHSLPFAGNHGVSGAFPLQQAGLSKAHSRQPSLSFDRSPLESGTQPFPITRPSPIKRPSSSAQDRQNNGNASVQREVDGLSAHLGSSALLDDTDATYPSNLSQSLPGAPAPGAFPGPTRASFQGSSLFSDSLGSPHSNFAVGSPMGNPTWNATPFGGSPFPATWGPTPTGTGWPPNNAFAAGGHHRPHTSRPVTIRLLVIQACKQLNSMTSPQKGAGSFHDVNLVLGQVEQLRNSGEPSISLDEMLDICDTEGSPQNGGGSFSIKEGPGGQSVRFEPDPNSAVSGHRGSIVPGDIGSPIPSNSHPAPFSGFGGPSVLRQYSSPPTGLFGGTSLS</sequence>
<reference evidence="9" key="1">
    <citation type="journal article" date="2023" name="IMA Fungus">
        <title>Comparative genomic study of the Penicillium genus elucidates a diverse pangenome and 15 lateral gene transfer events.</title>
        <authorList>
            <person name="Petersen C."/>
            <person name="Sorensen T."/>
            <person name="Nielsen M.R."/>
            <person name="Sondergaard T.E."/>
            <person name="Sorensen J.L."/>
            <person name="Fitzpatrick D.A."/>
            <person name="Frisvad J.C."/>
            <person name="Nielsen K.L."/>
        </authorList>
    </citation>
    <scope>NUCLEOTIDE SEQUENCE</scope>
    <source>
        <strain evidence="9">IBT 12815</strain>
    </source>
</reference>
<feature type="compositionally biased region" description="Basic and acidic residues" evidence="8">
    <location>
        <begin position="258"/>
        <end position="268"/>
    </location>
</feature>
<organism evidence="9 10">
    <name type="scientific">Penicillium hordei</name>
    <dbReference type="NCBI Taxonomy" id="40994"/>
    <lineage>
        <taxon>Eukaryota</taxon>
        <taxon>Fungi</taxon>
        <taxon>Dikarya</taxon>
        <taxon>Ascomycota</taxon>
        <taxon>Pezizomycotina</taxon>
        <taxon>Eurotiomycetes</taxon>
        <taxon>Eurotiomycetidae</taxon>
        <taxon>Eurotiales</taxon>
        <taxon>Aspergillaceae</taxon>
        <taxon>Penicillium</taxon>
    </lineage>
</organism>
<feature type="region of interest" description="Disordered" evidence="8">
    <location>
        <begin position="132"/>
        <end position="193"/>
    </location>
</feature>
<dbReference type="GO" id="GO:0005737">
    <property type="term" value="C:cytoplasm"/>
    <property type="evidence" value="ECO:0007669"/>
    <property type="project" value="UniProtKB-SubCell"/>
</dbReference>
<evidence type="ECO:0000256" key="8">
    <source>
        <dbReference type="SAM" id="MobiDB-lite"/>
    </source>
</evidence>
<feature type="compositionally biased region" description="Polar residues" evidence="8">
    <location>
        <begin position="1040"/>
        <end position="1054"/>
    </location>
</feature>
<feature type="non-terminal residue" evidence="9">
    <location>
        <position position="1316"/>
    </location>
</feature>
<proteinExistence type="inferred from homology"/>